<organism evidence="1 2">
    <name type="scientific">Candidatus Falkowbacteria bacterium CG11_big_fil_rev_8_21_14_0_20_39_10</name>
    <dbReference type="NCBI Taxonomy" id="1974570"/>
    <lineage>
        <taxon>Bacteria</taxon>
        <taxon>Candidatus Falkowiibacteriota</taxon>
    </lineage>
</organism>
<dbReference type="AlphaFoldDB" id="A0A2M6K8L3"/>
<sequence>MAVPGEGRACSAANVGCREYSGNEGSNMNDILISNFDSGSAESWEGIGANIEVSNESLSVS</sequence>
<accession>A0A2M6K8L3</accession>
<gene>
    <name evidence="1" type="ORF">COV49_03325</name>
</gene>
<comment type="caution">
    <text evidence="1">The sequence shown here is derived from an EMBL/GenBank/DDBJ whole genome shotgun (WGS) entry which is preliminary data.</text>
</comment>
<dbReference type="Proteomes" id="UP000230869">
    <property type="component" value="Unassembled WGS sequence"/>
</dbReference>
<evidence type="ECO:0000313" key="2">
    <source>
        <dbReference type="Proteomes" id="UP000230869"/>
    </source>
</evidence>
<evidence type="ECO:0000313" key="1">
    <source>
        <dbReference type="EMBL" id="PIR13105.1"/>
    </source>
</evidence>
<proteinExistence type="predicted"/>
<protein>
    <submittedName>
        <fullName evidence="1">Uncharacterized protein</fullName>
    </submittedName>
</protein>
<reference evidence="1 2" key="1">
    <citation type="submission" date="2017-09" db="EMBL/GenBank/DDBJ databases">
        <title>Depth-based differentiation of microbial function through sediment-hosted aquifers and enrichment of novel symbionts in the deep terrestrial subsurface.</title>
        <authorList>
            <person name="Probst A.J."/>
            <person name="Ladd B."/>
            <person name="Jarett J.K."/>
            <person name="Geller-Mcgrath D.E."/>
            <person name="Sieber C.M."/>
            <person name="Emerson J.B."/>
            <person name="Anantharaman K."/>
            <person name="Thomas B.C."/>
            <person name="Malmstrom R."/>
            <person name="Stieglmeier M."/>
            <person name="Klingl A."/>
            <person name="Woyke T."/>
            <person name="Ryan C.M."/>
            <person name="Banfield J.F."/>
        </authorList>
    </citation>
    <scope>NUCLEOTIDE SEQUENCE [LARGE SCALE GENOMIC DNA]</scope>
    <source>
        <strain evidence="1">CG11_big_fil_rev_8_21_14_0_20_39_10</strain>
    </source>
</reference>
<feature type="non-terminal residue" evidence="1">
    <location>
        <position position="61"/>
    </location>
</feature>
<dbReference type="EMBL" id="PCWW01000057">
    <property type="protein sequence ID" value="PIR13105.1"/>
    <property type="molecule type" value="Genomic_DNA"/>
</dbReference>
<name>A0A2M6K8L3_9BACT</name>